<evidence type="ECO:0000313" key="2">
    <source>
        <dbReference type="Proteomes" id="UP000176273"/>
    </source>
</evidence>
<sequence>MFKPTYKICISGAAETGHCAPGAHEKAELLGREIARRGYVLVTGATTGIPYWAAKGAKMEGGTVIGFSPASSKLEHVKKYKLPLDYHDVIVYTGFEYGGRNLILVRSSDAVIVICGRMGTLNEYTSAFEDHKPIGVLEGTGGAADMLRGIIEEAHRGAGKTVFSSDPAELLDKIASLVAKEEGENHVNDA</sequence>
<dbReference type="GO" id="GO:0005829">
    <property type="term" value="C:cytosol"/>
    <property type="evidence" value="ECO:0007669"/>
    <property type="project" value="TreeGrafter"/>
</dbReference>
<comment type="caution">
    <text evidence="1">The sequence shown here is derived from an EMBL/GenBank/DDBJ whole genome shotgun (WGS) entry which is preliminary data.</text>
</comment>
<dbReference type="SUPFAM" id="SSF102405">
    <property type="entry name" value="MCP/YpsA-like"/>
    <property type="match status" value="1"/>
</dbReference>
<gene>
    <name evidence="1" type="ORF">A2110_00395</name>
</gene>
<protein>
    <recommendedName>
        <fullName evidence="3">Protein containing YHS domain protein</fullName>
    </recommendedName>
</protein>
<dbReference type="STRING" id="1798468.A2110_00395"/>
<dbReference type="InterPro" id="IPR041164">
    <property type="entry name" value="LDcluster4"/>
</dbReference>
<evidence type="ECO:0000313" key="1">
    <source>
        <dbReference type="EMBL" id="OGG37793.1"/>
    </source>
</evidence>
<dbReference type="Gene3D" id="3.40.50.450">
    <property type="match status" value="1"/>
</dbReference>
<accession>A0A1F6BLR3</accession>
<proteinExistence type="predicted"/>
<reference evidence="1 2" key="1">
    <citation type="journal article" date="2016" name="Nat. Commun.">
        <title>Thousands of microbial genomes shed light on interconnected biogeochemical processes in an aquifer system.</title>
        <authorList>
            <person name="Anantharaman K."/>
            <person name="Brown C.T."/>
            <person name="Hug L.A."/>
            <person name="Sharon I."/>
            <person name="Castelle C.J."/>
            <person name="Probst A.J."/>
            <person name="Thomas B.C."/>
            <person name="Singh A."/>
            <person name="Wilkins M.J."/>
            <person name="Karaoz U."/>
            <person name="Brodie E.L."/>
            <person name="Williams K.H."/>
            <person name="Hubbard S.S."/>
            <person name="Banfield J.F."/>
        </authorList>
    </citation>
    <scope>NUCLEOTIDE SEQUENCE [LARGE SCALE GENOMIC DNA]</scope>
</reference>
<dbReference type="EMBL" id="MFKH01000002">
    <property type="protein sequence ID" value="OGG37793.1"/>
    <property type="molecule type" value="Genomic_DNA"/>
</dbReference>
<dbReference type="Pfam" id="PF18306">
    <property type="entry name" value="LDcluster4"/>
    <property type="match status" value="1"/>
</dbReference>
<dbReference type="AlphaFoldDB" id="A0A1F6BLR3"/>
<organism evidence="1 2">
    <name type="scientific">Candidatus Jorgensenbacteria bacterium GWA1_54_12</name>
    <dbReference type="NCBI Taxonomy" id="1798468"/>
    <lineage>
        <taxon>Bacteria</taxon>
        <taxon>Candidatus Joergenseniibacteriota</taxon>
    </lineage>
</organism>
<evidence type="ECO:0008006" key="3">
    <source>
        <dbReference type="Google" id="ProtNLM"/>
    </source>
</evidence>
<dbReference type="PANTHER" id="PTHR43393">
    <property type="entry name" value="CYTOKININ RIBOSIDE 5'-MONOPHOSPHATE PHOSPHORIBOHYDROLASE"/>
    <property type="match status" value="1"/>
</dbReference>
<dbReference type="InterPro" id="IPR052341">
    <property type="entry name" value="LOG_family_nucleotidases"/>
</dbReference>
<dbReference type="PANTHER" id="PTHR43393:SF3">
    <property type="entry name" value="LYSINE DECARBOXYLASE-LIKE PROTEIN"/>
    <property type="match status" value="1"/>
</dbReference>
<dbReference type="Proteomes" id="UP000176273">
    <property type="component" value="Unassembled WGS sequence"/>
</dbReference>
<name>A0A1F6BLR3_9BACT</name>